<dbReference type="Pfam" id="PF01381">
    <property type="entry name" value="HTH_3"/>
    <property type="match status" value="1"/>
</dbReference>
<proteinExistence type="predicted"/>
<protein>
    <submittedName>
        <fullName evidence="3">XRE family transcriptional regulator</fullName>
    </submittedName>
</protein>
<dbReference type="Gene3D" id="1.10.260.40">
    <property type="entry name" value="lambda repressor-like DNA-binding domains"/>
    <property type="match status" value="1"/>
</dbReference>
<dbReference type="PANTHER" id="PTHR46797">
    <property type="entry name" value="HTH-TYPE TRANSCRIPTIONAL REGULATOR"/>
    <property type="match status" value="1"/>
</dbReference>
<dbReference type="PROSITE" id="PS50943">
    <property type="entry name" value="HTH_CROC1"/>
    <property type="match status" value="1"/>
</dbReference>
<dbReference type="GO" id="GO:0005829">
    <property type="term" value="C:cytosol"/>
    <property type="evidence" value="ECO:0007669"/>
    <property type="project" value="TreeGrafter"/>
</dbReference>
<dbReference type="InterPro" id="IPR050807">
    <property type="entry name" value="TransReg_Diox_bact_type"/>
</dbReference>
<dbReference type="GO" id="GO:0003700">
    <property type="term" value="F:DNA-binding transcription factor activity"/>
    <property type="evidence" value="ECO:0007669"/>
    <property type="project" value="TreeGrafter"/>
</dbReference>
<keyword evidence="1" id="KW-0238">DNA-binding</keyword>
<dbReference type="InterPro" id="IPR010982">
    <property type="entry name" value="Lambda_DNA-bd_dom_sf"/>
</dbReference>
<evidence type="ECO:0000256" key="1">
    <source>
        <dbReference type="ARBA" id="ARBA00023125"/>
    </source>
</evidence>
<evidence type="ECO:0000313" key="4">
    <source>
        <dbReference type="Proteomes" id="UP000283700"/>
    </source>
</evidence>
<dbReference type="Proteomes" id="UP000283700">
    <property type="component" value="Unassembled WGS sequence"/>
</dbReference>
<dbReference type="SUPFAM" id="SSF47413">
    <property type="entry name" value="lambda repressor-like DNA-binding domains"/>
    <property type="match status" value="1"/>
</dbReference>
<accession>A0A415U4W1</accession>
<organism evidence="3 4">
    <name type="scientific">Anaerobutyricum hallii</name>
    <dbReference type="NCBI Taxonomy" id="39488"/>
    <lineage>
        <taxon>Bacteria</taxon>
        <taxon>Bacillati</taxon>
        <taxon>Bacillota</taxon>
        <taxon>Clostridia</taxon>
        <taxon>Lachnospirales</taxon>
        <taxon>Lachnospiraceae</taxon>
        <taxon>Anaerobutyricum</taxon>
    </lineage>
</organism>
<comment type="caution">
    <text evidence="3">The sequence shown here is derived from an EMBL/GenBank/DDBJ whole genome shotgun (WGS) entry which is preliminary data.</text>
</comment>
<evidence type="ECO:0000259" key="2">
    <source>
        <dbReference type="PROSITE" id="PS50943"/>
    </source>
</evidence>
<dbReference type="GO" id="GO:0003677">
    <property type="term" value="F:DNA binding"/>
    <property type="evidence" value="ECO:0007669"/>
    <property type="project" value="UniProtKB-KW"/>
</dbReference>
<dbReference type="AlphaFoldDB" id="A0A415U4W1"/>
<dbReference type="EMBL" id="QRQO01000020">
    <property type="protein sequence ID" value="RHN13071.1"/>
    <property type="molecule type" value="Genomic_DNA"/>
</dbReference>
<evidence type="ECO:0000313" key="3">
    <source>
        <dbReference type="EMBL" id="RHN13071.1"/>
    </source>
</evidence>
<dbReference type="SMART" id="SM00530">
    <property type="entry name" value="HTH_XRE"/>
    <property type="match status" value="1"/>
</dbReference>
<sequence length="117" mass="13152">MEVDIDYIAIGKRIRSARLAKKMTQETLSNMIDVTPTYISTIENGHTKLSLSTLLSIAQILDTTVDQLLYDNTPVLISQFDADIKELTSDCSKQEKDFLLEIIKSTKAALRNYKPGK</sequence>
<reference evidence="3 4" key="1">
    <citation type="submission" date="2018-08" db="EMBL/GenBank/DDBJ databases">
        <title>A genome reference for cultivated species of the human gut microbiota.</title>
        <authorList>
            <person name="Zou Y."/>
            <person name="Xue W."/>
            <person name="Luo G."/>
        </authorList>
    </citation>
    <scope>NUCLEOTIDE SEQUENCE [LARGE SCALE GENOMIC DNA]</scope>
    <source>
        <strain evidence="3 4">AF31-17AC</strain>
    </source>
</reference>
<name>A0A415U4W1_9FIRM</name>
<feature type="domain" description="HTH cro/C1-type" evidence="2">
    <location>
        <begin position="14"/>
        <end position="68"/>
    </location>
</feature>
<dbReference type="RefSeq" id="WP_118486063.1">
    <property type="nucleotide sequence ID" value="NZ_CAJLIF010000001.1"/>
</dbReference>
<dbReference type="CDD" id="cd00093">
    <property type="entry name" value="HTH_XRE"/>
    <property type="match status" value="1"/>
</dbReference>
<dbReference type="PANTHER" id="PTHR46797:SF1">
    <property type="entry name" value="METHYLPHOSPHONATE SYNTHASE"/>
    <property type="match status" value="1"/>
</dbReference>
<dbReference type="InterPro" id="IPR001387">
    <property type="entry name" value="Cro/C1-type_HTH"/>
</dbReference>
<gene>
    <name evidence="3" type="ORF">DWZ29_08440</name>
</gene>